<name>Q0YPF6_9CHLB</name>
<evidence type="ECO:0000256" key="4">
    <source>
        <dbReference type="ARBA" id="ARBA00023136"/>
    </source>
</evidence>
<dbReference type="Pfam" id="PF13520">
    <property type="entry name" value="AA_permease_2"/>
    <property type="match status" value="1"/>
</dbReference>
<dbReference type="RefSeq" id="WP_006367211.1">
    <property type="nucleotide sequence ID" value="NZ_AASE01000028.1"/>
</dbReference>
<feature type="transmembrane region" description="Helical" evidence="5">
    <location>
        <begin position="175"/>
        <end position="195"/>
    </location>
</feature>
<comment type="caution">
    <text evidence="6">The sequence shown here is derived from an EMBL/GenBank/DDBJ whole genome shotgun (WGS) entry which is preliminary data.</text>
</comment>
<feature type="transmembrane region" description="Helical" evidence="5">
    <location>
        <begin position="452"/>
        <end position="469"/>
    </location>
</feature>
<feature type="transmembrane region" description="Helical" evidence="5">
    <location>
        <begin position="266"/>
        <end position="285"/>
    </location>
</feature>
<reference evidence="6 7" key="1">
    <citation type="submission" date="2006-07" db="EMBL/GenBank/DDBJ databases">
        <title>Annotation of the draft genome assembly of Chlorobium ferroxidans DSM 13031.</title>
        <authorList>
            <consortium name="US DOE Joint Genome Institute (JGI-ORNL)"/>
            <person name="Larimer F."/>
            <person name="Land M."/>
            <person name="Hauser L."/>
        </authorList>
    </citation>
    <scope>NUCLEOTIDE SEQUENCE [LARGE SCALE GENOMIC DNA]</scope>
    <source>
        <strain evidence="6 7">DSM 13031</strain>
    </source>
</reference>
<dbReference type="PANTHER" id="PTHR47704:SF1">
    <property type="entry name" value="POTASSIUM TRANSPORTER KIMA"/>
    <property type="match status" value="1"/>
</dbReference>
<sequence>MATNKALRQAKTVLLGGARDFRDHKIFHQLALSAFLAWVGLGSDGLSSSCYGPAEAFKALQGHPTLGIFVALGTGITILIIASSYSHIIELFPHGGGGYLVASKLLSPEMGVISGSALLIDYILTITISIASGADAIFSFLPITLIGYKLWFAVFGVSILLVLNLRGIKEAVMPLVPVFLLFVATHLIVIVYAVFSHAGNFGAVYHETGRELASSFNTLGVFGVLFLVLKAYSLGAGTFTGIEAVSNGLPVLREPKVETAKKTMKYMAISLSVTVMGLMLAYILFDVRDTPGKTMNAILFEGITASWGGFYGVGFVWVTLFSEAVLLFIAAQTGFLDGPRVLANMALDKWLPTRFAMLSDRLVTEKGILVMGFASLVMMLASNGSVDFLIVLYSINVFITFTLSQLGMVRHWWEKRDSEKRWLQKLMINGVGLTLTTFILISVLILKFNEGGWVTILITGILVLGSFYIKNHYNKTAHSLKRLEVIVEAAVLSGSDVHDRESDKSTPDPVFDPKGKTAAILVNGFNGLGLHTLFSVFRLFGNSYKNYVFVEIGSIDAGNFKGADEIDHLGSFVRNETSKYMDYMKAHGYYSEAYYSIGTDVVDEVNKLVPAITEKFPDIVFFGGQLVFSKESLMDRWLHNYTVFAIQRNLYVHGIPFVILPIKV</sequence>
<evidence type="ECO:0000313" key="6">
    <source>
        <dbReference type="EMBL" id="EAT58173.1"/>
    </source>
</evidence>
<comment type="subcellular location">
    <subcellularLocation>
        <location evidence="1">Membrane</location>
        <topology evidence="1">Multi-pass membrane protein</topology>
    </subcellularLocation>
</comment>
<dbReference type="OrthoDB" id="9759676at2"/>
<keyword evidence="2 5" id="KW-0812">Transmembrane</keyword>
<protein>
    <submittedName>
        <fullName evidence="6">Amino acid permease family protein</fullName>
    </submittedName>
</protein>
<dbReference type="InterPro" id="IPR053153">
    <property type="entry name" value="APC_K+_Transporter"/>
</dbReference>
<keyword evidence="7" id="KW-1185">Reference proteome</keyword>
<accession>Q0YPF6</accession>
<organism evidence="6 7">
    <name type="scientific">Chlorobium ferrooxidans DSM 13031</name>
    <dbReference type="NCBI Taxonomy" id="377431"/>
    <lineage>
        <taxon>Bacteria</taxon>
        <taxon>Pseudomonadati</taxon>
        <taxon>Chlorobiota</taxon>
        <taxon>Chlorobiia</taxon>
        <taxon>Chlorobiales</taxon>
        <taxon>Chlorobiaceae</taxon>
        <taxon>Chlorobium/Pelodictyon group</taxon>
        <taxon>Chlorobium</taxon>
    </lineage>
</organism>
<evidence type="ECO:0000313" key="7">
    <source>
        <dbReference type="Proteomes" id="UP000004162"/>
    </source>
</evidence>
<feature type="transmembrane region" description="Helical" evidence="5">
    <location>
        <begin position="137"/>
        <end position="163"/>
    </location>
</feature>
<proteinExistence type="predicted"/>
<evidence type="ECO:0000256" key="1">
    <source>
        <dbReference type="ARBA" id="ARBA00004141"/>
    </source>
</evidence>
<dbReference type="InterPro" id="IPR002293">
    <property type="entry name" value="AA/rel_permease1"/>
</dbReference>
<keyword evidence="3 5" id="KW-1133">Transmembrane helix</keyword>
<dbReference type="Proteomes" id="UP000004162">
    <property type="component" value="Unassembled WGS sequence"/>
</dbReference>
<evidence type="ECO:0000256" key="2">
    <source>
        <dbReference type="ARBA" id="ARBA00022692"/>
    </source>
</evidence>
<keyword evidence="4 5" id="KW-0472">Membrane</keyword>
<dbReference type="Gene3D" id="1.20.1740.10">
    <property type="entry name" value="Amino acid/polyamine transporter I"/>
    <property type="match status" value="1"/>
</dbReference>
<dbReference type="PANTHER" id="PTHR47704">
    <property type="entry name" value="POTASSIUM TRANSPORTER KIMA"/>
    <property type="match status" value="1"/>
</dbReference>
<dbReference type="EMBL" id="AASE01000028">
    <property type="protein sequence ID" value="EAT58173.1"/>
    <property type="molecule type" value="Genomic_DNA"/>
</dbReference>
<feature type="transmembrane region" description="Helical" evidence="5">
    <location>
        <begin position="215"/>
        <end position="232"/>
    </location>
</feature>
<reference evidence="6 7" key="2">
    <citation type="submission" date="2006-07" db="EMBL/GenBank/DDBJ databases">
        <title>Sequencing of the draft genome and assembly of Chlorobium ferroxidans DSM 13031.</title>
        <authorList>
            <consortium name="US DOE Joint Genome Institute (JGI-PGF)"/>
            <person name="Copeland A."/>
            <person name="Lucas S."/>
            <person name="Lapidus A."/>
            <person name="Barry K."/>
            <person name="Glavina del Rio T."/>
            <person name="Dalin E."/>
            <person name="Tice H."/>
            <person name="Bruce D."/>
            <person name="Pitluck S."/>
            <person name="Richardson P."/>
        </authorList>
    </citation>
    <scope>NUCLEOTIDE SEQUENCE [LARGE SCALE GENOMIC DNA]</scope>
    <source>
        <strain evidence="6 7">DSM 13031</strain>
    </source>
</reference>
<evidence type="ECO:0000256" key="3">
    <source>
        <dbReference type="ARBA" id="ARBA00022989"/>
    </source>
</evidence>
<feature type="transmembrane region" description="Helical" evidence="5">
    <location>
        <begin position="66"/>
        <end position="89"/>
    </location>
</feature>
<dbReference type="GO" id="GO:0016020">
    <property type="term" value="C:membrane"/>
    <property type="evidence" value="ECO:0007669"/>
    <property type="project" value="UniProtKB-SubCell"/>
</dbReference>
<gene>
    <name evidence="6" type="ORF">CferDRAFT_0292</name>
</gene>
<dbReference type="GO" id="GO:0022857">
    <property type="term" value="F:transmembrane transporter activity"/>
    <property type="evidence" value="ECO:0007669"/>
    <property type="project" value="InterPro"/>
</dbReference>
<dbReference type="AlphaFoldDB" id="Q0YPF6"/>
<feature type="transmembrane region" description="Helical" evidence="5">
    <location>
        <begin position="388"/>
        <end position="406"/>
    </location>
</feature>
<evidence type="ECO:0000256" key="5">
    <source>
        <dbReference type="SAM" id="Phobius"/>
    </source>
</evidence>
<feature type="transmembrane region" description="Helical" evidence="5">
    <location>
        <begin position="305"/>
        <end position="330"/>
    </location>
</feature>
<feature type="transmembrane region" description="Helical" evidence="5">
    <location>
        <begin position="363"/>
        <end position="382"/>
    </location>
</feature>
<feature type="transmembrane region" description="Helical" evidence="5">
    <location>
        <begin position="426"/>
        <end position="446"/>
    </location>
</feature>